<dbReference type="InterPro" id="IPR050486">
    <property type="entry name" value="Mannose-1P_guanyltransferase"/>
</dbReference>
<dbReference type="Gene3D" id="3.90.550.10">
    <property type="entry name" value="Spore Coat Polysaccharide Biosynthesis Protein SpsA, Chain A"/>
    <property type="match status" value="1"/>
</dbReference>
<reference evidence="2 3" key="2">
    <citation type="journal article" date="2000" name="Proc. Natl. Acad. Sci. U.S.A.">
        <title>Archaeal adaptation to higher temperatures revealed by genomic sequence of Thermoplasma volcanium.</title>
        <authorList>
            <person name="Kawashima T."/>
            <person name="Amano N."/>
            <person name="Koike H."/>
            <person name="Makino S."/>
            <person name="Higuchi S."/>
            <person name="Kawashima-Ohya Y."/>
            <person name="Watanabe K."/>
            <person name="Yamazaki M."/>
            <person name="Kanehori K."/>
            <person name="Kawamoto T."/>
            <person name="Nunoshiba T."/>
            <person name="Yamamoto Y."/>
            <person name="Aramaki H."/>
            <person name="Makino K."/>
            <person name="Suzuki M."/>
        </authorList>
    </citation>
    <scope>NUCLEOTIDE SEQUENCE [LARGE SCALE GENOMIC DNA]</scope>
    <source>
        <strain evidence="3">ATCC 51530 / DSM 4299 / JCM 9571 / NBRC 15438 / GSS1</strain>
    </source>
</reference>
<dbReference type="eggNOG" id="arCOG00663">
    <property type="taxonomic scope" value="Archaea"/>
</dbReference>
<sequence length="314" mass="36508">MIGAILAGGYGKRLKPITDSIPKALVEIKDNYTIMDRQLFDFRNIGVKEVYILSGYLGNKIEERYGDLYNDMNMYYLREEKPLGTLYSLRNLLDKRSDDDIILRNGDTITDINFLSFIKKAQSQQAFITIHITKMKSPFGIVETFGDQVSEFREKPELDHYINAGLYYIKQDAFPYFYEEYMYRDLETTVFPKLTKLGLVASYHEDALWMGIDSEKDLEKIREEYKNRDDYPWGYRKVAYDDEDAKIEEYFIKTGEKAMMDLDKGAIIKVIDGQGIIDDGEKTGIREGNIRHASGSIYVTAIENCRFEVIRSKK</sequence>
<proteinExistence type="predicted"/>
<dbReference type="STRING" id="273116.gene:9381214"/>
<protein>
    <submittedName>
        <fullName evidence="2">NDP-sugar pyrophosphorylase</fullName>
    </submittedName>
</protein>
<dbReference type="Pfam" id="PF00483">
    <property type="entry name" value="NTP_transferase"/>
    <property type="match status" value="1"/>
</dbReference>
<dbReference type="CDD" id="cd04181">
    <property type="entry name" value="NTP_transferase"/>
    <property type="match status" value="1"/>
</dbReference>
<gene>
    <name evidence="2" type="ORF">TVG0423096</name>
</gene>
<organism evidence="2 3">
    <name type="scientific">Thermoplasma volcanium (strain ATCC 51530 / DSM 4299 / JCM 9571 / NBRC 15438 / GSS1)</name>
    <dbReference type="NCBI Taxonomy" id="273116"/>
    <lineage>
        <taxon>Archaea</taxon>
        <taxon>Methanobacteriati</taxon>
        <taxon>Thermoplasmatota</taxon>
        <taxon>Thermoplasmata</taxon>
        <taxon>Thermoplasmatales</taxon>
        <taxon>Thermoplasmataceae</taxon>
        <taxon>Thermoplasma</taxon>
    </lineage>
</organism>
<dbReference type="EMBL" id="BA000011">
    <property type="protein sequence ID" value="BAB59577.1"/>
    <property type="molecule type" value="Genomic_DNA"/>
</dbReference>
<accession>Q97BM0</accession>
<dbReference type="OrthoDB" id="15372at2157"/>
<dbReference type="InterPro" id="IPR029044">
    <property type="entry name" value="Nucleotide-diphossugar_trans"/>
</dbReference>
<feature type="domain" description="Nucleotidyl transferase" evidence="1">
    <location>
        <begin position="3"/>
        <end position="225"/>
    </location>
</feature>
<evidence type="ECO:0000313" key="2">
    <source>
        <dbReference type="EMBL" id="BAB59577.1"/>
    </source>
</evidence>
<dbReference type="HOGENOM" id="CLU_029499_2_2_2"/>
<keyword evidence="3" id="KW-1185">Reference proteome</keyword>
<dbReference type="RefSeq" id="WP_010916693.1">
    <property type="nucleotide sequence ID" value="NC_002689.2"/>
</dbReference>
<reference evidence="2 3" key="1">
    <citation type="journal article" date="1999" name="Proc. Jpn. Acad.">
        <title>Determination of the complete genomic DNA sequence of Thermoplasma volvanium GSS1.</title>
        <authorList>
            <person name="Kawashima T."/>
            <person name="Yamamoto Y."/>
            <person name="Aramaki H."/>
            <person name="Nunoshiba T."/>
            <person name="Kawamoto T."/>
            <person name="Watanabe K."/>
            <person name="Yamazaki M."/>
            <person name="Kanehori K."/>
            <person name="Amano N."/>
            <person name="Ohya Y."/>
            <person name="Makino K."/>
            <person name="Suzuki M."/>
        </authorList>
    </citation>
    <scope>NUCLEOTIDE SEQUENCE [LARGE SCALE GENOMIC DNA]</scope>
    <source>
        <strain evidence="3">ATCC 51530 / DSM 4299 / JCM 9571 / NBRC 15438 / GSS1</strain>
    </source>
</reference>
<dbReference type="PaxDb" id="273116-14324650"/>
<dbReference type="KEGG" id="tvo:TVG0423096"/>
<evidence type="ECO:0000259" key="1">
    <source>
        <dbReference type="Pfam" id="PF00483"/>
    </source>
</evidence>
<dbReference type="AlphaFoldDB" id="Q97BM0"/>
<dbReference type="InterPro" id="IPR005835">
    <property type="entry name" value="NTP_transferase_dom"/>
</dbReference>
<name>Q97BM0_THEVO</name>
<dbReference type="SUPFAM" id="SSF53448">
    <property type="entry name" value="Nucleotide-diphospho-sugar transferases"/>
    <property type="match status" value="1"/>
</dbReference>
<evidence type="ECO:0000313" key="3">
    <source>
        <dbReference type="Proteomes" id="UP000001017"/>
    </source>
</evidence>
<dbReference type="Proteomes" id="UP000001017">
    <property type="component" value="Chromosome"/>
</dbReference>
<dbReference type="PANTHER" id="PTHR22572">
    <property type="entry name" value="SUGAR-1-PHOSPHATE GUANYL TRANSFERASE"/>
    <property type="match status" value="1"/>
</dbReference>
<dbReference type="GeneID" id="1440951"/>
<dbReference type="PhylomeDB" id="Q97BM0"/>